<reference evidence="1" key="1">
    <citation type="submission" date="2021-01" db="EMBL/GenBank/DDBJ databases">
        <authorList>
            <consortium name="Genoscope - CEA"/>
            <person name="William W."/>
        </authorList>
    </citation>
    <scope>NUCLEOTIDE SEQUENCE</scope>
</reference>
<proteinExistence type="predicted"/>
<dbReference type="Proteomes" id="UP001295469">
    <property type="component" value="Chromosome C04"/>
</dbReference>
<name>A0A816K7W1_BRANA</name>
<accession>A0A816K7W1</accession>
<dbReference type="EMBL" id="HG994368">
    <property type="protein sequence ID" value="CAF1871843.1"/>
    <property type="molecule type" value="Genomic_DNA"/>
</dbReference>
<dbReference type="AlphaFoldDB" id="A0A816K7W1"/>
<protein>
    <submittedName>
        <fullName evidence="1">(rape) hypothetical protein</fullName>
    </submittedName>
</protein>
<sequence length="38" mass="4411">MKEEKKLCNNRFRSSGPTVTKKNDPCFIIVTCCCCYHL</sequence>
<gene>
    <name evidence="1" type="ORF">DARMORV10_C04P70090.1</name>
</gene>
<organism evidence="1">
    <name type="scientific">Brassica napus</name>
    <name type="common">Rape</name>
    <dbReference type="NCBI Taxonomy" id="3708"/>
    <lineage>
        <taxon>Eukaryota</taxon>
        <taxon>Viridiplantae</taxon>
        <taxon>Streptophyta</taxon>
        <taxon>Embryophyta</taxon>
        <taxon>Tracheophyta</taxon>
        <taxon>Spermatophyta</taxon>
        <taxon>Magnoliopsida</taxon>
        <taxon>eudicotyledons</taxon>
        <taxon>Gunneridae</taxon>
        <taxon>Pentapetalae</taxon>
        <taxon>rosids</taxon>
        <taxon>malvids</taxon>
        <taxon>Brassicales</taxon>
        <taxon>Brassicaceae</taxon>
        <taxon>Brassiceae</taxon>
        <taxon>Brassica</taxon>
    </lineage>
</organism>
<evidence type="ECO:0000313" key="1">
    <source>
        <dbReference type="EMBL" id="CAF1871843.1"/>
    </source>
</evidence>